<evidence type="ECO:0008006" key="4">
    <source>
        <dbReference type="Google" id="ProtNLM"/>
    </source>
</evidence>
<keyword evidence="1" id="KW-0472">Membrane</keyword>
<evidence type="ECO:0000256" key="1">
    <source>
        <dbReference type="SAM" id="Phobius"/>
    </source>
</evidence>
<sequence length="177" mass="18804">MTATPPRRLVAAADQARLGRLEAVDQGPPPLHRAAWTFVGVVVAIAFAIVLATLVRTQGAPDALRLVALLALFVTFVPFGRALRGVVVGAPTTCVHERGVVVGDKRSAVTLAWRDIASVERLRTTNHGSALVGWALHGKDERRYRVLLLGHAPERAALATALERTAADAGVALTDQE</sequence>
<gene>
    <name evidence="2" type="ORF">GCM10011519_22250</name>
</gene>
<feature type="transmembrane region" description="Helical" evidence="1">
    <location>
        <begin position="66"/>
        <end position="83"/>
    </location>
</feature>
<keyword evidence="3" id="KW-1185">Reference proteome</keyword>
<accession>A0A917BKP8</accession>
<dbReference type="AlphaFoldDB" id="A0A917BKP8"/>
<reference evidence="2" key="1">
    <citation type="journal article" date="2014" name="Int. J. Syst. Evol. Microbiol.">
        <title>Complete genome sequence of Corynebacterium casei LMG S-19264T (=DSM 44701T), isolated from a smear-ripened cheese.</title>
        <authorList>
            <consortium name="US DOE Joint Genome Institute (JGI-PGF)"/>
            <person name="Walter F."/>
            <person name="Albersmeier A."/>
            <person name="Kalinowski J."/>
            <person name="Ruckert C."/>
        </authorList>
    </citation>
    <scope>NUCLEOTIDE SEQUENCE</scope>
    <source>
        <strain evidence="2">CGMCC 1.16067</strain>
    </source>
</reference>
<dbReference type="Proteomes" id="UP000649179">
    <property type="component" value="Unassembled WGS sequence"/>
</dbReference>
<protein>
    <recommendedName>
        <fullName evidence="4">PH domain-containing protein</fullName>
    </recommendedName>
</protein>
<keyword evidence="1" id="KW-0812">Transmembrane</keyword>
<evidence type="ECO:0000313" key="2">
    <source>
        <dbReference type="EMBL" id="GGF47745.1"/>
    </source>
</evidence>
<keyword evidence="1" id="KW-1133">Transmembrane helix</keyword>
<evidence type="ECO:0000313" key="3">
    <source>
        <dbReference type="Proteomes" id="UP000649179"/>
    </source>
</evidence>
<feature type="transmembrane region" description="Helical" evidence="1">
    <location>
        <begin position="34"/>
        <end position="54"/>
    </location>
</feature>
<dbReference type="RefSeq" id="WP_188779827.1">
    <property type="nucleotide sequence ID" value="NZ_BMKQ01000001.1"/>
</dbReference>
<proteinExistence type="predicted"/>
<organism evidence="2 3">
    <name type="scientific">Marmoricola endophyticus</name>
    <dbReference type="NCBI Taxonomy" id="2040280"/>
    <lineage>
        <taxon>Bacteria</taxon>
        <taxon>Bacillati</taxon>
        <taxon>Actinomycetota</taxon>
        <taxon>Actinomycetes</taxon>
        <taxon>Propionibacteriales</taxon>
        <taxon>Nocardioidaceae</taxon>
        <taxon>Marmoricola</taxon>
    </lineage>
</organism>
<dbReference type="EMBL" id="BMKQ01000001">
    <property type="protein sequence ID" value="GGF47745.1"/>
    <property type="molecule type" value="Genomic_DNA"/>
</dbReference>
<comment type="caution">
    <text evidence="2">The sequence shown here is derived from an EMBL/GenBank/DDBJ whole genome shotgun (WGS) entry which is preliminary data.</text>
</comment>
<name>A0A917BKP8_9ACTN</name>
<reference evidence="2" key="2">
    <citation type="submission" date="2020-09" db="EMBL/GenBank/DDBJ databases">
        <authorList>
            <person name="Sun Q."/>
            <person name="Zhou Y."/>
        </authorList>
    </citation>
    <scope>NUCLEOTIDE SEQUENCE</scope>
    <source>
        <strain evidence="2">CGMCC 1.16067</strain>
    </source>
</reference>